<organism evidence="1 2">
    <name type="scientific">Ustilaginoidea virens</name>
    <name type="common">Rice false smut fungus</name>
    <name type="synonym">Villosiclava virens</name>
    <dbReference type="NCBI Taxonomy" id="1159556"/>
    <lineage>
        <taxon>Eukaryota</taxon>
        <taxon>Fungi</taxon>
        <taxon>Dikarya</taxon>
        <taxon>Ascomycota</taxon>
        <taxon>Pezizomycotina</taxon>
        <taxon>Sordariomycetes</taxon>
        <taxon>Hypocreomycetidae</taxon>
        <taxon>Hypocreales</taxon>
        <taxon>Clavicipitaceae</taxon>
        <taxon>Ustilaginoidea</taxon>
    </lineage>
</organism>
<dbReference type="EMBL" id="BBTG02000003">
    <property type="protein sequence ID" value="GAO14638.1"/>
    <property type="molecule type" value="Genomic_DNA"/>
</dbReference>
<gene>
    <name evidence="1" type="ORF">UVI_02009100</name>
</gene>
<accession>A0A1B5KUI9</accession>
<evidence type="ECO:0000313" key="2">
    <source>
        <dbReference type="Proteomes" id="UP000054053"/>
    </source>
</evidence>
<evidence type="ECO:0000313" key="1">
    <source>
        <dbReference type="EMBL" id="GAO14638.1"/>
    </source>
</evidence>
<name>A0A1B5KUI9_USTVR</name>
<sequence>MAAQPPIWPRARPLGYFKWVGDTSQHKSMNEPKQGSEFQ</sequence>
<protein>
    <submittedName>
        <fullName evidence="1">Uncharacterized protein</fullName>
    </submittedName>
</protein>
<reference evidence="2" key="1">
    <citation type="journal article" date="2016" name="Genome Announc.">
        <title>Genome sequence of Ustilaginoidea virens IPU010, a rice pathogenic fungus causing false smut.</title>
        <authorList>
            <person name="Kumagai T."/>
            <person name="Ishii T."/>
            <person name="Terai G."/>
            <person name="Umemura M."/>
            <person name="Machida M."/>
            <person name="Asai K."/>
        </authorList>
    </citation>
    <scope>NUCLEOTIDE SEQUENCE [LARGE SCALE GENOMIC DNA]</scope>
    <source>
        <strain evidence="2">IPU010</strain>
    </source>
</reference>
<proteinExistence type="predicted"/>
<dbReference type="Proteomes" id="UP000054053">
    <property type="component" value="Unassembled WGS sequence"/>
</dbReference>
<dbReference type="AlphaFoldDB" id="A0A1B5KUI9"/>
<comment type="caution">
    <text evidence="1">The sequence shown here is derived from an EMBL/GenBank/DDBJ whole genome shotgun (WGS) entry which is preliminary data.</text>
</comment>